<dbReference type="AlphaFoldDB" id="A0A6N3A1B0"/>
<accession>A0A6N3A1B0</accession>
<sequence length="116" mass="13499">MDRKEEHAMALQAARARAAKQEYILKGPRPETHSATMPAYCYTAMCPDPELREPVWRRHRRQPAVRAAKVERICLICRKRWPAECSRKNCDCERQGHLYAIGGYNHPSCRRNKHGV</sequence>
<evidence type="ECO:0000313" key="1">
    <source>
        <dbReference type="EMBL" id="VYT85754.1"/>
    </source>
</evidence>
<proteinExistence type="predicted"/>
<gene>
    <name evidence="1" type="ORF">CHLFYP18_05746</name>
</gene>
<name>A0A6N3A1B0_9FIRM</name>
<dbReference type="EMBL" id="CACRUH010000014">
    <property type="protein sequence ID" value="VYT85754.1"/>
    <property type="molecule type" value="Genomic_DNA"/>
</dbReference>
<protein>
    <submittedName>
        <fullName evidence="1">Uncharacterized protein</fullName>
    </submittedName>
</protein>
<reference evidence="1" key="1">
    <citation type="submission" date="2019-11" db="EMBL/GenBank/DDBJ databases">
        <authorList>
            <person name="Feng L."/>
        </authorList>
    </citation>
    <scope>NUCLEOTIDE SEQUENCE</scope>
    <source>
        <strain evidence="1">ChathewayiLFYP18</strain>
    </source>
</reference>
<organism evidence="1">
    <name type="scientific">Hungatella hathewayi</name>
    <dbReference type="NCBI Taxonomy" id="154046"/>
    <lineage>
        <taxon>Bacteria</taxon>
        <taxon>Bacillati</taxon>
        <taxon>Bacillota</taxon>
        <taxon>Clostridia</taxon>
        <taxon>Lachnospirales</taxon>
        <taxon>Lachnospiraceae</taxon>
        <taxon>Hungatella</taxon>
    </lineage>
</organism>